<dbReference type="EMBL" id="JAHWZX010000013">
    <property type="protein sequence ID" value="MBW4331811.1"/>
    <property type="molecule type" value="Genomic_DNA"/>
</dbReference>
<dbReference type="NCBIfam" id="TIGR01845">
    <property type="entry name" value="outer_NodT"/>
    <property type="match status" value="1"/>
</dbReference>
<keyword evidence="2" id="KW-0472">Membrane</keyword>
<gene>
    <name evidence="4" type="ORF">KY084_13130</name>
</gene>
<accession>A0ABS6XNQ0</accession>
<name>A0ABS6XNQ0_9SPHN</name>
<dbReference type="Proteomes" id="UP001197214">
    <property type="component" value="Unassembled WGS sequence"/>
</dbReference>
<protein>
    <submittedName>
        <fullName evidence="4">Efflux transporter outer membrane subunit</fullName>
    </submittedName>
</protein>
<proteinExistence type="inferred from homology"/>
<keyword evidence="2" id="KW-0449">Lipoprotein</keyword>
<sequence length="485" mass="51636">MRKTILLASLSLPLAACTMGPDYAGPPVVAGFGQKNIGFVRGGDAVRSESPSLDSWWKTLGDPTLDTLEERALKGSPSIAIAEARLRQARATVRQDRADQLPSGSASASYLHADLPGINVGEAQGSTDSSDETASGDSSTSLDFYNVGFDASWEIDLFGGKRRTVEASRALVTAAEADVADAQVSLSAEVAQNYVNLRDSQHQLSLAREAAQMQQTTLDLAMQRQARGVDSALDIDRLRNQVESSNARLVPLSAQIDSYLNALAVLTGDAPGALDAMLRPSAPVPLPPRSVAVGDPAELLRRRPDIRAAERRLAAQTARIGAADAARFPHLQLLGLLGLGGTDPSDILDLDNLTSVAAPMLQWNVLDFGKSAGRVEQAKGQADEAEAQYRQTVLQALRDAEDALSRYGGRRKQLGGLARAETAATRAATFTRQRYQAGTVALGDVLDSERQRVSAERDLSSAKAELANDFIALQKALGLGWKARD</sequence>
<dbReference type="Pfam" id="PF02321">
    <property type="entry name" value="OEP"/>
    <property type="match status" value="2"/>
</dbReference>
<comment type="caution">
    <text evidence="4">The sequence shown here is derived from an EMBL/GenBank/DDBJ whole genome shotgun (WGS) entry which is preliminary data.</text>
</comment>
<reference evidence="4 5" key="1">
    <citation type="submission" date="2021-07" db="EMBL/GenBank/DDBJ databases">
        <title>Stakelama flava sp. nov., a novel endophytic bacterium isolated from branch of Kandelia candel.</title>
        <authorList>
            <person name="Tuo L."/>
        </authorList>
    </citation>
    <scope>NUCLEOTIDE SEQUENCE [LARGE SCALE GENOMIC DNA]</scope>
    <source>
        <strain evidence="4 5">CBK3Z-3</strain>
    </source>
</reference>
<evidence type="ECO:0000313" key="4">
    <source>
        <dbReference type="EMBL" id="MBW4331811.1"/>
    </source>
</evidence>
<organism evidence="4 5">
    <name type="scientific">Stakelama flava</name>
    <dbReference type="NCBI Taxonomy" id="2860338"/>
    <lineage>
        <taxon>Bacteria</taxon>
        <taxon>Pseudomonadati</taxon>
        <taxon>Pseudomonadota</taxon>
        <taxon>Alphaproteobacteria</taxon>
        <taxon>Sphingomonadales</taxon>
        <taxon>Sphingomonadaceae</taxon>
        <taxon>Stakelama</taxon>
    </lineage>
</organism>
<keyword evidence="2" id="KW-0732">Signal</keyword>
<feature type="compositionally biased region" description="Polar residues" evidence="3">
    <location>
        <begin position="124"/>
        <end position="138"/>
    </location>
</feature>
<feature type="region of interest" description="Disordered" evidence="3">
    <location>
        <begin position="119"/>
        <end position="138"/>
    </location>
</feature>
<dbReference type="PANTHER" id="PTHR30203">
    <property type="entry name" value="OUTER MEMBRANE CATION EFFLUX PROTEIN"/>
    <property type="match status" value="1"/>
</dbReference>
<dbReference type="RefSeq" id="WP_219238930.1">
    <property type="nucleotide sequence ID" value="NZ_JAHWZX010000013.1"/>
</dbReference>
<dbReference type="InterPro" id="IPR003423">
    <property type="entry name" value="OMP_efflux"/>
</dbReference>
<comment type="subcellular location">
    <subcellularLocation>
        <location evidence="2">Cell membrane</location>
        <topology evidence="2">Lipid-anchor</topology>
    </subcellularLocation>
</comment>
<evidence type="ECO:0000256" key="1">
    <source>
        <dbReference type="ARBA" id="ARBA00007613"/>
    </source>
</evidence>
<keyword evidence="2" id="KW-0564">Palmitate</keyword>
<dbReference type="InterPro" id="IPR010131">
    <property type="entry name" value="MdtP/NodT-like"/>
</dbReference>
<keyword evidence="2" id="KW-1134">Transmembrane beta strand</keyword>
<evidence type="ECO:0000313" key="5">
    <source>
        <dbReference type="Proteomes" id="UP001197214"/>
    </source>
</evidence>
<evidence type="ECO:0000256" key="2">
    <source>
        <dbReference type="RuleBase" id="RU362097"/>
    </source>
</evidence>
<feature type="chain" id="PRO_5045007695" evidence="2">
    <location>
        <begin position="25"/>
        <end position="485"/>
    </location>
</feature>
<evidence type="ECO:0000256" key="3">
    <source>
        <dbReference type="SAM" id="MobiDB-lite"/>
    </source>
</evidence>
<keyword evidence="5" id="KW-1185">Reference proteome</keyword>
<keyword evidence="2" id="KW-0812">Transmembrane</keyword>
<feature type="signal peptide" evidence="2">
    <location>
        <begin position="1"/>
        <end position="24"/>
    </location>
</feature>
<dbReference type="PANTHER" id="PTHR30203:SF25">
    <property type="entry name" value="OUTER MEMBRANE PROTEIN-RELATED"/>
    <property type="match status" value="1"/>
</dbReference>
<comment type="similarity">
    <text evidence="1 2">Belongs to the outer membrane factor (OMF) (TC 1.B.17) family.</text>
</comment>